<feature type="domain" description="Phage tail tape measure protein" evidence="3">
    <location>
        <begin position="355"/>
        <end position="545"/>
    </location>
</feature>
<dbReference type="Pfam" id="PF10145">
    <property type="entry name" value="PhageMin_Tail"/>
    <property type="match status" value="1"/>
</dbReference>
<feature type="coiled-coil region" evidence="1">
    <location>
        <begin position="993"/>
        <end position="1051"/>
    </location>
</feature>
<evidence type="ECO:0000259" key="3">
    <source>
        <dbReference type="Pfam" id="PF10145"/>
    </source>
</evidence>
<feature type="compositionally biased region" description="Basic and acidic residues" evidence="2">
    <location>
        <begin position="1108"/>
        <end position="1127"/>
    </location>
</feature>
<name>A0A6M3XEG0_9ZZZZ</name>
<feature type="coiled-coil region" evidence="1">
    <location>
        <begin position="811"/>
        <end position="897"/>
    </location>
</feature>
<proteinExistence type="predicted"/>
<evidence type="ECO:0000256" key="1">
    <source>
        <dbReference type="SAM" id="Coils"/>
    </source>
</evidence>
<sequence length="1426" mass="154227">MSFKDQEVNLIIQGKDLFSAEAKKSEQALQELGRESEKLNEQLDDLKRQQEAIKAIDSLTESINKGERAYVDNAQALDKLKREQKQANTEAKNLEKSQQDAAASTAKLETEYSQTAAQLASYDSQLASARAEVERLTTTQNKGAQASQAQAKALSAAKTDLQQLEAAQKNTATSATKLASELEQERSELTRLGAEVVKAGRNKAEYALKVKSARTELNQLGSSLGRNKAELDKQQTVLNKAGIDMGKLADASQELKTKQAGAEAALKRVNDKLAQHDRLLVDSKNSAKVANAQTDLTTKAVSTLAKAYAVLLSAQQAVQTVKSGVENYGELEAAITKVEKTTNLARDTVVKMADELKNLSENVTPTSTNELLRMAEVAGQLGTKSTEDILSLVAAADALGLSTNLAGDEAATMLARILGMTQEGIPEIHNLSSAVVALGNDFAITEADIVQMTKEIVSGTREINLGSAAAAAFGTTLAELGQPAERSRTAMQRLGAEINEASKKGGDSLERLTKITGLTAKQIEQDLGDAPEKVLVKFIEGLQKVKAEGGLVSDALKSMGIDGTEATGVLSVLADGTDRLKVALELSNKAYAAGDYHMKEAIKAYADQESAIGRLQNKFHGLTSEIGQAFSDETDAAIRAAGAALDAVDQEVIKLLEHLPEIGKGFVELLGDVDNFIAGTSNSFETLDLTMGIFANGLNAIGVSVNSMTLELSKLDTTQKTILAIASKIMGIEYVTAKQVEDSKLRSKEIQESITRDLDDITNQTKRMKGESSIAYEGLIKTAVKYRGSIDQLSIAQRNQLNDILLSGKYNGDLEKTYRELTATLVRANRETEIEAEFKNKAADASKKKAEEDKKAAEAADALAASQGAINDSTKAYAQALKDIEAKQATLNSLYEQGKLSADDLVTASANLHQTIKAYNVEVDNSNVKAVTQTELTSAFISKRKELQTQYEKGLLTEKELNISLQELAASHTKSVEQSNKSIAATGLLSDAQLDLQEKILRTEKEVRDLEAALKDDSKASAELTLIKAKLAKEEANLADLKRESVELSKIENATYVELLILQRDYEAQLEALDRNFRAGLLTKQEYDAQSQILKGTLSEVNKVVGESSKKTDENTEATKENTKATKDNTAAGIENAKVIAEQLSTIDDFRGSAAATRDVIVSLNTEYDYSNATIQAMTERLAQLDNQIAGADQKRERREINNAIRMRDWVTQIESGSLSLQELGELADLANNSVVRLSDNQLVPLNKAIDEARSRFRELADEINKTTMDIQDRLDTALGNQKDIAERKFASELKEVNDLITTAQAYGDSQLINKLQKSLSDLKQAQDLERKALQAQQATDKQSAAEAKKQAEASAATAKAAAQTQATATVNTQANTQTSTQSVANTSDMQVLQLQVGNSTFNAQMKRSLVTELMNEIKRLQSVGG</sequence>
<evidence type="ECO:0000313" key="4">
    <source>
        <dbReference type="EMBL" id="QJH96192.1"/>
    </source>
</evidence>
<dbReference type="NCBIfam" id="TIGR01760">
    <property type="entry name" value="tape_meas_TP901"/>
    <property type="match status" value="1"/>
</dbReference>
<reference evidence="4" key="1">
    <citation type="submission" date="2020-03" db="EMBL/GenBank/DDBJ databases">
        <title>The deep terrestrial virosphere.</title>
        <authorList>
            <person name="Holmfeldt K."/>
            <person name="Nilsson E."/>
            <person name="Simone D."/>
            <person name="Lopez-Fernandez M."/>
            <person name="Wu X."/>
            <person name="de Brujin I."/>
            <person name="Lundin D."/>
            <person name="Andersson A."/>
            <person name="Bertilsson S."/>
            <person name="Dopson M."/>
        </authorList>
    </citation>
    <scope>NUCLEOTIDE SEQUENCE</scope>
    <source>
        <strain evidence="4">TM448B00650</strain>
    </source>
</reference>
<organism evidence="4">
    <name type="scientific">viral metagenome</name>
    <dbReference type="NCBI Taxonomy" id="1070528"/>
    <lineage>
        <taxon>unclassified sequences</taxon>
        <taxon>metagenomes</taxon>
        <taxon>organismal metagenomes</taxon>
    </lineage>
</organism>
<evidence type="ECO:0000256" key="2">
    <source>
        <dbReference type="SAM" id="MobiDB-lite"/>
    </source>
</evidence>
<feature type="coiled-coil region" evidence="1">
    <location>
        <begin position="1175"/>
        <end position="1202"/>
    </location>
</feature>
<keyword evidence="1" id="KW-0175">Coiled coil</keyword>
<accession>A0A6M3XEG0</accession>
<feature type="region of interest" description="Disordered" evidence="2">
    <location>
        <begin position="83"/>
        <end position="106"/>
    </location>
</feature>
<gene>
    <name evidence="4" type="ORF">TM448B00650_0019</name>
</gene>
<feature type="region of interest" description="Disordered" evidence="2">
    <location>
        <begin position="1106"/>
        <end position="1129"/>
    </location>
</feature>
<protein>
    <submittedName>
        <fullName evidence="4">Putative tail protein</fullName>
    </submittedName>
</protein>
<dbReference type="InterPro" id="IPR010090">
    <property type="entry name" value="Phage_tape_meas"/>
</dbReference>
<dbReference type="EMBL" id="MT144642">
    <property type="protein sequence ID" value="QJH96192.1"/>
    <property type="molecule type" value="Genomic_DNA"/>
</dbReference>